<feature type="transmembrane region" description="Helical" evidence="2">
    <location>
        <begin position="6"/>
        <end position="25"/>
    </location>
</feature>
<proteinExistence type="predicted"/>
<evidence type="ECO:0000256" key="2">
    <source>
        <dbReference type="SAM" id="Phobius"/>
    </source>
</evidence>
<accession>A0A6A7Y103</accession>
<comment type="caution">
    <text evidence="3">The sequence shown here is derived from an EMBL/GenBank/DDBJ whole genome shotgun (WGS) entry which is preliminary data.</text>
</comment>
<keyword evidence="2" id="KW-1133">Transmembrane helix</keyword>
<feature type="region of interest" description="Disordered" evidence="1">
    <location>
        <begin position="90"/>
        <end position="120"/>
    </location>
</feature>
<reference evidence="3 4" key="1">
    <citation type="submission" date="2019-09" db="EMBL/GenBank/DDBJ databases">
        <title>Segnochrobactrum spirostomi gen. nov., sp. nov., isolated from the ciliate Spirostomum cf. yagiui and description of a novel family, Segnochrobactraceae fam. nov. within the order Rhizobiales of the class Alphaproteobacteria.</title>
        <authorList>
            <person name="Akter S."/>
            <person name="Shazib S.U.A."/>
            <person name="Shin M.K."/>
        </authorList>
    </citation>
    <scope>NUCLEOTIDE SEQUENCE [LARGE SCALE GENOMIC DNA]</scope>
    <source>
        <strain evidence="3 4">Sp-1</strain>
    </source>
</reference>
<organism evidence="3 4">
    <name type="scientific">Segnochrobactrum spirostomi</name>
    <dbReference type="NCBI Taxonomy" id="2608987"/>
    <lineage>
        <taxon>Bacteria</taxon>
        <taxon>Pseudomonadati</taxon>
        <taxon>Pseudomonadota</taxon>
        <taxon>Alphaproteobacteria</taxon>
        <taxon>Hyphomicrobiales</taxon>
        <taxon>Segnochrobactraceae</taxon>
        <taxon>Segnochrobactrum</taxon>
    </lineage>
</organism>
<keyword evidence="4" id="KW-1185">Reference proteome</keyword>
<dbReference type="Proteomes" id="UP000332515">
    <property type="component" value="Unassembled WGS sequence"/>
</dbReference>
<keyword evidence="2" id="KW-0812">Transmembrane</keyword>
<keyword evidence="2" id="KW-0472">Membrane</keyword>
<dbReference type="EMBL" id="VWNA01000001">
    <property type="protein sequence ID" value="MQT12750.1"/>
    <property type="molecule type" value="Genomic_DNA"/>
</dbReference>
<protein>
    <submittedName>
        <fullName evidence="3">Uncharacterized protein</fullName>
    </submittedName>
</protein>
<name>A0A6A7Y103_9HYPH</name>
<evidence type="ECO:0000313" key="3">
    <source>
        <dbReference type="EMBL" id="MQT12750.1"/>
    </source>
</evidence>
<dbReference type="AlphaFoldDB" id="A0A6A7Y103"/>
<evidence type="ECO:0000256" key="1">
    <source>
        <dbReference type="SAM" id="MobiDB-lite"/>
    </source>
</evidence>
<evidence type="ECO:0000313" key="4">
    <source>
        <dbReference type="Proteomes" id="UP000332515"/>
    </source>
</evidence>
<feature type="compositionally biased region" description="Low complexity" evidence="1">
    <location>
        <begin position="92"/>
        <end position="110"/>
    </location>
</feature>
<sequence>MTSSLVDLVLLAALVLTSACVLSLYRKLKRLDRYHSDFQKSLARSVDALSEARTAVQNFNLDGRELAGALDERIAEARAVLAELDRRRAEVEAPPASRAAAPAAAAGPVRSEARPAAAFA</sequence>
<dbReference type="RefSeq" id="WP_153479982.1">
    <property type="nucleotide sequence ID" value="NZ_VWNA01000001.1"/>
</dbReference>
<gene>
    <name evidence="3" type="ORF">F0357_08820</name>
</gene>